<proteinExistence type="inferred from homology"/>
<keyword evidence="2" id="KW-0560">Oxidoreductase</keyword>
<dbReference type="PANTHER" id="PTHR30466">
    <property type="entry name" value="FLAVIN REDUCTASE"/>
    <property type="match status" value="1"/>
</dbReference>
<dbReference type="Gene3D" id="2.30.110.10">
    <property type="entry name" value="Electron Transport, Fmn-binding Protein, Chain A"/>
    <property type="match status" value="1"/>
</dbReference>
<dbReference type="GO" id="GO:0010181">
    <property type="term" value="F:FMN binding"/>
    <property type="evidence" value="ECO:0007669"/>
    <property type="project" value="InterPro"/>
</dbReference>
<dbReference type="STRING" id="67386.AQI95_43160"/>
<dbReference type="InterPro" id="IPR050268">
    <property type="entry name" value="NADH-dep_flavin_reductase"/>
</dbReference>
<keyword evidence="4" id="KW-0503">Monooxygenase</keyword>
<dbReference type="GO" id="GO:0004497">
    <property type="term" value="F:monooxygenase activity"/>
    <property type="evidence" value="ECO:0007669"/>
    <property type="project" value="UniProtKB-KW"/>
</dbReference>
<comment type="similarity">
    <text evidence="1">Belongs to the non-flavoprotein flavin reductase family.</text>
</comment>
<dbReference type="PANTHER" id="PTHR30466:SF11">
    <property type="entry name" value="FLAVIN-DEPENDENT MONOOXYGENASE, REDUCTASE SUBUNIT HSAB"/>
    <property type="match status" value="1"/>
</dbReference>
<dbReference type="AlphaFoldDB" id="A0A101NM34"/>
<evidence type="ECO:0000259" key="3">
    <source>
        <dbReference type="SMART" id="SM00903"/>
    </source>
</evidence>
<feature type="domain" description="Flavin reductase like" evidence="3">
    <location>
        <begin position="25"/>
        <end position="169"/>
    </location>
</feature>
<protein>
    <submittedName>
        <fullName evidence="4">Monooxygenase</fullName>
    </submittedName>
</protein>
<dbReference type="SMART" id="SM00903">
    <property type="entry name" value="Flavin_Reduct"/>
    <property type="match status" value="1"/>
</dbReference>
<evidence type="ECO:0000256" key="1">
    <source>
        <dbReference type="ARBA" id="ARBA00008898"/>
    </source>
</evidence>
<gene>
    <name evidence="4" type="ORF">AQI95_43160</name>
</gene>
<evidence type="ECO:0000256" key="2">
    <source>
        <dbReference type="ARBA" id="ARBA00023002"/>
    </source>
</evidence>
<comment type="caution">
    <text evidence="4">The sequence shown here is derived from an EMBL/GenBank/DDBJ whole genome shotgun (WGS) entry which is preliminary data.</text>
</comment>
<dbReference type="InterPro" id="IPR002563">
    <property type="entry name" value="Flavin_Rdtase-like_dom"/>
</dbReference>
<dbReference type="RefSeq" id="WP_067136872.1">
    <property type="nucleotide sequence ID" value="NZ_JBFACD010000071.1"/>
</dbReference>
<accession>A0A101NM34</accession>
<organism evidence="4 5">
    <name type="scientific">Streptomyces yokosukanensis</name>
    <dbReference type="NCBI Taxonomy" id="67386"/>
    <lineage>
        <taxon>Bacteria</taxon>
        <taxon>Bacillati</taxon>
        <taxon>Actinomycetota</taxon>
        <taxon>Actinomycetes</taxon>
        <taxon>Kitasatosporales</taxon>
        <taxon>Streptomycetaceae</taxon>
        <taxon>Streptomyces</taxon>
    </lineage>
</organism>
<reference evidence="4 5" key="1">
    <citation type="submission" date="2015-10" db="EMBL/GenBank/DDBJ databases">
        <title>Draft genome sequence of Streptomyces yokosukanensis DSM 40224, type strain for the species Streptomyces yokosukanensis.</title>
        <authorList>
            <person name="Ruckert C."/>
            <person name="Winkler A."/>
            <person name="Kalinowski J."/>
            <person name="Kampfer P."/>
            <person name="Glaeser S."/>
        </authorList>
    </citation>
    <scope>NUCLEOTIDE SEQUENCE [LARGE SCALE GENOMIC DNA]</scope>
    <source>
        <strain evidence="4 5">DSM 40224</strain>
    </source>
</reference>
<dbReference type="Pfam" id="PF01613">
    <property type="entry name" value="Flavin_Reduct"/>
    <property type="match status" value="1"/>
</dbReference>
<sequence length="173" mass="18342">MTHPAPRSADVCGRTIEAAEFRSALSLFASGLTVVASLDEYGRPVGLACQSFSSLSLDPQLILVCIGKGSSSWPRIAPTGHFSVSILAAEQQEVCAALGRPGQNKFQSIPWRPTTHGTVRIDGSLAALDCRIRDVHEAGDHLVVIGEVLDLATRDDGVPLLFFRSSFAKGLAA</sequence>
<dbReference type="InterPro" id="IPR012349">
    <property type="entry name" value="Split_barrel_FMN-bd"/>
</dbReference>
<keyword evidence="5" id="KW-1185">Reference proteome</keyword>
<dbReference type="SUPFAM" id="SSF50475">
    <property type="entry name" value="FMN-binding split barrel"/>
    <property type="match status" value="1"/>
</dbReference>
<dbReference type="Proteomes" id="UP000053127">
    <property type="component" value="Unassembled WGS sequence"/>
</dbReference>
<name>A0A101NM34_9ACTN</name>
<evidence type="ECO:0000313" key="4">
    <source>
        <dbReference type="EMBL" id="KUM95459.1"/>
    </source>
</evidence>
<dbReference type="EMBL" id="LMWN01000111">
    <property type="protein sequence ID" value="KUM95459.1"/>
    <property type="molecule type" value="Genomic_DNA"/>
</dbReference>
<dbReference type="OrthoDB" id="3677205at2"/>
<evidence type="ECO:0000313" key="5">
    <source>
        <dbReference type="Proteomes" id="UP000053127"/>
    </source>
</evidence>
<dbReference type="GO" id="GO:0042602">
    <property type="term" value="F:riboflavin reductase (NADPH) activity"/>
    <property type="evidence" value="ECO:0007669"/>
    <property type="project" value="TreeGrafter"/>
</dbReference>